<dbReference type="InterPro" id="IPR010998">
    <property type="entry name" value="Integrase_recombinase_N"/>
</dbReference>
<dbReference type="EMBL" id="JAPVOI010000004">
    <property type="protein sequence ID" value="MCZ4091667.1"/>
    <property type="molecule type" value="Genomic_DNA"/>
</dbReference>
<keyword evidence="1" id="KW-0238">DNA-binding</keyword>
<name>A0ABT4KIC5_9HYPH</name>
<proteinExistence type="predicted"/>
<dbReference type="InterPro" id="IPR011010">
    <property type="entry name" value="DNA_brk_join_enz"/>
</dbReference>
<evidence type="ECO:0000313" key="4">
    <source>
        <dbReference type="Proteomes" id="UP001079430"/>
    </source>
</evidence>
<gene>
    <name evidence="3" type="ORF">O3W52_16795</name>
</gene>
<reference evidence="3" key="1">
    <citation type="submission" date="2022-10" db="EMBL/GenBank/DDBJ databases">
        <title>Whole genome sequencing of three plant growth promoting bacteria isolated from Vachellia tortilis subsp. raddiana in Morocco.</title>
        <authorList>
            <person name="Hnini M."/>
            <person name="Zouagui R."/>
            <person name="Zouagui H."/>
            <person name="Chemao Elfihri M.-W."/>
            <person name="Ibrahimi A."/>
            <person name="Sbabou L."/>
            <person name="Aurag J."/>
        </authorList>
    </citation>
    <scope>NUCLEOTIDE SEQUENCE</scope>
    <source>
        <strain evidence="3">LMR678</strain>
    </source>
</reference>
<keyword evidence="2" id="KW-0233">DNA recombination</keyword>
<accession>A0ABT4KIC5</accession>
<comment type="caution">
    <text evidence="3">The sequence shown here is derived from an EMBL/GenBank/DDBJ whole genome shotgun (WGS) entry which is preliminary data.</text>
</comment>
<keyword evidence="4" id="KW-1185">Reference proteome</keyword>
<sequence length="269" mass="30801">MPKKFSLKYVVEDRTDGVLRFYFRRKGQKKIRLPGVPGSDEFNNAYYDALNGKMKEERAGPKLSNKGTLRWLCEQYFQAAEYKKLDQRTRHVRKLIIEHLWAEPVKPGSSKLFEDMPLSALGPKAIRVLRDRKAETPEAANDRLKALRAVFNWATKKDVELALTNPARDVAYFKSTGDGFHSWTDEEVAAFEERHPIGTKARLALTLMLYTSQRRSDVVLFGKQHITNGWLKFTQQKNRNRKPISLEIPIHPGCSASLMPAPAAISLSW</sequence>
<dbReference type="Gene3D" id="1.10.443.10">
    <property type="entry name" value="Intergrase catalytic core"/>
    <property type="match status" value="1"/>
</dbReference>
<dbReference type="RefSeq" id="WP_269281791.1">
    <property type="nucleotide sequence ID" value="NZ_JAPVOI010000004.1"/>
</dbReference>
<evidence type="ECO:0000313" key="3">
    <source>
        <dbReference type="EMBL" id="MCZ4091667.1"/>
    </source>
</evidence>
<dbReference type="SUPFAM" id="SSF56349">
    <property type="entry name" value="DNA breaking-rejoining enzymes"/>
    <property type="match status" value="1"/>
</dbReference>
<dbReference type="Proteomes" id="UP001079430">
    <property type="component" value="Unassembled WGS sequence"/>
</dbReference>
<dbReference type="InterPro" id="IPR013762">
    <property type="entry name" value="Integrase-like_cat_sf"/>
</dbReference>
<evidence type="ECO:0000256" key="2">
    <source>
        <dbReference type="ARBA" id="ARBA00023172"/>
    </source>
</evidence>
<protein>
    <submittedName>
        <fullName evidence="3">Integrase</fullName>
    </submittedName>
</protein>
<dbReference type="Gene3D" id="1.10.150.130">
    <property type="match status" value="1"/>
</dbReference>
<evidence type="ECO:0000256" key="1">
    <source>
        <dbReference type="ARBA" id="ARBA00023125"/>
    </source>
</evidence>
<organism evidence="3 4">
    <name type="scientific">Sinorhizobium psoraleae</name>
    <dbReference type="NCBI Taxonomy" id="520838"/>
    <lineage>
        <taxon>Bacteria</taxon>
        <taxon>Pseudomonadati</taxon>
        <taxon>Pseudomonadota</taxon>
        <taxon>Alphaproteobacteria</taxon>
        <taxon>Hyphomicrobiales</taxon>
        <taxon>Rhizobiaceae</taxon>
        <taxon>Sinorhizobium/Ensifer group</taxon>
        <taxon>Sinorhizobium</taxon>
    </lineage>
</organism>